<evidence type="ECO:0000256" key="1">
    <source>
        <dbReference type="ARBA" id="ARBA00004417"/>
    </source>
</evidence>
<dbReference type="PANTHER" id="PTHR43297">
    <property type="entry name" value="OLIGOPEPTIDE TRANSPORT ATP-BINDING PROTEIN APPD"/>
    <property type="match status" value="1"/>
</dbReference>
<evidence type="ECO:0000256" key="6">
    <source>
        <dbReference type="ARBA" id="ARBA00022840"/>
    </source>
</evidence>
<name>A0ABX7USA2_9GAMM</name>
<dbReference type="CDD" id="cd03257">
    <property type="entry name" value="ABC_NikE_OppD_transporters"/>
    <property type="match status" value="1"/>
</dbReference>
<comment type="catalytic activity">
    <reaction evidence="9">
        <text>a dipeptide(out) + ATP + H2O = a dipeptide(in) + ADP + phosphate + H(+)</text>
        <dbReference type="Rhea" id="RHEA:23120"/>
        <dbReference type="ChEBI" id="CHEBI:15377"/>
        <dbReference type="ChEBI" id="CHEBI:15378"/>
        <dbReference type="ChEBI" id="CHEBI:30616"/>
        <dbReference type="ChEBI" id="CHEBI:43474"/>
        <dbReference type="ChEBI" id="CHEBI:90799"/>
        <dbReference type="ChEBI" id="CHEBI:456216"/>
        <dbReference type="EC" id="7.4.2.9"/>
    </reaction>
</comment>
<dbReference type="EC" id="7.4.2.9" evidence="8"/>
<keyword evidence="5" id="KW-0547">Nucleotide-binding</keyword>
<keyword evidence="12" id="KW-1185">Reference proteome</keyword>
<evidence type="ECO:0000256" key="7">
    <source>
        <dbReference type="ARBA" id="ARBA00023136"/>
    </source>
</evidence>
<organism evidence="11 12">
    <name type="scientific">Brenneria izadpanahii</name>
    <dbReference type="NCBI Taxonomy" id="2722756"/>
    <lineage>
        <taxon>Bacteria</taxon>
        <taxon>Pseudomonadati</taxon>
        <taxon>Pseudomonadota</taxon>
        <taxon>Gammaproteobacteria</taxon>
        <taxon>Enterobacterales</taxon>
        <taxon>Pectobacteriaceae</taxon>
        <taxon>Brenneria</taxon>
    </lineage>
</organism>
<evidence type="ECO:0000256" key="8">
    <source>
        <dbReference type="ARBA" id="ARBA00038852"/>
    </source>
</evidence>
<dbReference type="PROSITE" id="PS00211">
    <property type="entry name" value="ABC_TRANSPORTER_1"/>
    <property type="match status" value="1"/>
</dbReference>
<gene>
    <name evidence="11" type="ORF">HC231_12530</name>
</gene>
<keyword evidence="6 11" id="KW-0067">ATP-binding</keyword>
<reference evidence="11 12" key="1">
    <citation type="submission" date="2020-03" db="EMBL/GenBank/DDBJ databases">
        <authorList>
            <person name="Bakhshi Ganjeh M."/>
        </authorList>
    </citation>
    <scope>NUCLEOTIDE SEQUENCE [LARGE SCALE GENOMIC DNA]</scope>
    <source>
        <strain evidence="12">Iran 50</strain>
    </source>
</reference>
<dbReference type="PANTHER" id="PTHR43297:SF2">
    <property type="entry name" value="DIPEPTIDE TRANSPORT ATP-BINDING PROTEIN DPPD"/>
    <property type="match status" value="1"/>
</dbReference>
<dbReference type="SMART" id="SM00382">
    <property type="entry name" value="AAA"/>
    <property type="match status" value="1"/>
</dbReference>
<comment type="subcellular location">
    <subcellularLocation>
        <location evidence="1">Cell inner membrane</location>
        <topology evidence="1">Peripheral membrane protein</topology>
    </subcellularLocation>
</comment>
<comment type="similarity">
    <text evidence="2">Belongs to the ABC transporter superfamily.</text>
</comment>
<dbReference type="InterPro" id="IPR050388">
    <property type="entry name" value="ABC_Ni/Peptide_Import"/>
</dbReference>
<dbReference type="EMBL" id="CP050854">
    <property type="protein sequence ID" value="QTF08638.1"/>
    <property type="molecule type" value="Genomic_DNA"/>
</dbReference>
<dbReference type="InterPro" id="IPR003439">
    <property type="entry name" value="ABC_transporter-like_ATP-bd"/>
</dbReference>
<keyword evidence="3" id="KW-0813">Transport</keyword>
<proteinExistence type="inferred from homology"/>
<evidence type="ECO:0000313" key="11">
    <source>
        <dbReference type="EMBL" id="QTF08638.1"/>
    </source>
</evidence>
<dbReference type="InterPro" id="IPR013563">
    <property type="entry name" value="Oligopep_ABC_C"/>
</dbReference>
<dbReference type="InterPro" id="IPR003593">
    <property type="entry name" value="AAA+_ATPase"/>
</dbReference>
<dbReference type="GO" id="GO:0005524">
    <property type="term" value="F:ATP binding"/>
    <property type="evidence" value="ECO:0007669"/>
    <property type="project" value="UniProtKB-KW"/>
</dbReference>
<sequence length="335" mass="36872">MSNHSQPATLLAVNELQVKFATGQGVVAPVRGVSFAVKQHETLGIIGESGCGKSVTAQALMGLLPPRYSHVSGEMTFNGQALRNLSPGELQRWRGSRMAMIFQDPLSSLNPVFSVGFQIEESLRLHTPLTRRQRQAEVLNLLHQVGIEDARRCAAAYPHEISGGMRQRVMIAMAIASRPSLLIADEPTTALDVTIQAQILALLEKVKADNGMGIILITHDLSVVAQLCQRVLVMYLGEVVEEADIITLFDNPRHPYTRALLQSVPRLDRARKTELPEIRGTVPALSVAITGCGFADRCPYAQARCREQRPALRALSERSSQRVRCWRAEEIEGLL</sequence>
<feature type="domain" description="ABC transporter" evidence="10">
    <location>
        <begin position="13"/>
        <end position="261"/>
    </location>
</feature>
<evidence type="ECO:0000256" key="5">
    <source>
        <dbReference type="ARBA" id="ARBA00022741"/>
    </source>
</evidence>
<dbReference type="InterPro" id="IPR027417">
    <property type="entry name" value="P-loop_NTPase"/>
</dbReference>
<dbReference type="Pfam" id="PF00005">
    <property type="entry name" value="ABC_tran"/>
    <property type="match status" value="1"/>
</dbReference>
<dbReference type="Pfam" id="PF08352">
    <property type="entry name" value="oligo_HPY"/>
    <property type="match status" value="1"/>
</dbReference>
<protein>
    <recommendedName>
        <fullName evidence="8">ABC-type dipeptide transporter</fullName>
        <ecNumber evidence="8">7.4.2.9</ecNumber>
    </recommendedName>
</protein>
<keyword evidence="4" id="KW-1003">Cell membrane</keyword>
<dbReference type="PROSITE" id="PS50893">
    <property type="entry name" value="ABC_TRANSPORTER_2"/>
    <property type="match status" value="1"/>
</dbReference>
<evidence type="ECO:0000256" key="3">
    <source>
        <dbReference type="ARBA" id="ARBA00022448"/>
    </source>
</evidence>
<accession>A0ABX7USA2</accession>
<dbReference type="Proteomes" id="UP000671960">
    <property type="component" value="Chromosome"/>
</dbReference>
<dbReference type="Gene3D" id="3.40.50.300">
    <property type="entry name" value="P-loop containing nucleotide triphosphate hydrolases"/>
    <property type="match status" value="1"/>
</dbReference>
<evidence type="ECO:0000256" key="4">
    <source>
        <dbReference type="ARBA" id="ARBA00022475"/>
    </source>
</evidence>
<evidence type="ECO:0000313" key="12">
    <source>
        <dbReference type="Proteomes" id="UP000671960"/>
    </source>
</evidence>
<evidence type="ECO:0000256" key="2">
    <source>
        <dbReference type="ARBA" id="ARBA00005417"/>
    </source>
</evidence>
<evidence type="ECO:0000259" key="10">
    <source>
        <dbReference type="PROSITE" id="PS50893"/>
    </source>
</evidence>
<dbReference type="SUPFAM" id="SSF52540">
    <property type="entry name" value="P-loop containing nucleoside triphosphate hydrolases"/>
    <property type="match status" value="1"/>
</dbReference>
<evidence type="ECO:0000256" key="9">
    <source>
        <dbReference type="ARBA" id="ARBA00047356"/>
    </source>
</evidence>
<dbReference type="InterPro" id="IPR017871">
    <property type="entry name" value="ABC_transporter-like_CS"/>
</dbReference>
<dbReference type="RefSeq" id="WP_208226970.1">
    <property type="nucleotide sequence ID" value="NZ_CP050854.1"/>
</dbReference>
<dbReference type="NCBIfam" id="TIGR01727">
    <property type="entry name" value="oligo_HPY"/>
    <property type="match status" value="1"/>
</dbReference>
<keyword evidence="7" id="KW-0472">Membrane</keyword>